<reference evidence="2 3" key="1">
    <citation type="journal article" date="2014" name="Nat. Genet.">
        <title>Genome and transcriptome of the porcine whipworm Trichuris suis.</title>
        <authorList>
            <person name="Jex A.R."/>
            <person name="Nejsum P."/>
            <person name="Schwarz E.M."/>
            <person name="Hu L."/>
            <person name="Young N.D."/>
            <person name="Hall R.S."/>
            <person name="Korhonen P.K."/>
            <person name="Liao S."/>
            <person name="Thamsborg S."/>
            <person name="Xia J."/>
            <person name="Xu P."/>
            <person name="Wang S."/>
            <person name="Scheerlinck J.P."/>
            <person name="Hofmann A."/>
            <person name="Sternberg P.W."/>
            <person name="Wang J."/>
            <person name="Gasser R.B."/>
        </authorList>
    </citation>
    <scope>NUCLEOTIDE SEQUENCE [LARGE SCALE GENOMIC DNA]</scope>
    <source>
        <strain evidence="2">DCEP-RM93F</strain>
        <strain evidence="1">DCEP-RM93M</strain>
    </source>
</reference>
<name>A0A085NQF6_9BILA</name>
<dbReference type="Proteomes" id="UP000030758">
    <property type="component" value="Unassembled WGS sequence"/>
</dbReference>
<keyword evidence="3" id="KW-1185">Reference proteome</keyword>
<gene>
    <name evidence="1" type="ORF">M513_04263</name>
    <name evidence="2" type="ORF">M514_04263</name>
</gene>
<evidence type="ECO:0000313" key="3">
    <source>
        <dbReference type="Proteomes" id="UP000030764"/>
    </source>
</evidence>
<organism evidence="2">
    <name type="scientific">Trichuris suis</name>
    <name type="common">pig whipworm</name>
    <dbReference type="NCBI Taxonomy" id="68888"/>
    <lineage>
        <taxon>Eukaryota</taxon>
        <taxon>Metazoa</taxon>
        <taxon>Ecdysozoa</taxon>
        <taxon>Nematoda</taxon>
        <taxon>Enoplea</taxon>
        <taxon>Dorylaimia</taxon>
        <taxon>Trichinellida</taxon>
        <taxon>Trichuridae</taxon>
        <taxon>Trichuris</taxon>
    </lineage>
</organism>
<accession>A0A085NQF6</accession>
<proteinExistence type="predicted"/>
<feature type="non-terminal residue" evidence="2">
    <location>
        <position position="128"/>
    </location>
</feature>
<dbReference type="EMBL" id="KL367481">
    <property type="protein sequence ID" value="KFD71702.1"/>
    <property type="molecule type" value="Genomic_DNA"/>
</dbReference>
<evidence type="ECO:0000313" key="2">
    <source>
        <dbReference type="EMBL" id="KFD71702.1"/>
    </source>
</evidence>
<protein>
    <submittedName>
        <fullName evidence="2">Uncharacterized protein</fullName>
    </submittedName>
</protein>
<dbReference type="AlphaFoldDB" id="A0A085NQF6"/>
<dbReference type="EMBL" id="KL363204">
    <property type="protein sequence ID" value="KFD54829.1"/>
    <property type="molecule type" value="Genomic_DNA"/>
</dbReference>
<sequence>MKHEAFRALLSPDFDMVIAQISRPTYRYRTCAFSRSTVGQSTARIVNRNTIQSQNARFLKENLCKITPKRALDISRPWDVPNFEWQKENWRQRPFQLFALLEFTTGGDSEQVNNVLFHSLNARQKLIS</sequence>
<evidence type="ECO:0000313" key="1">
    <source>
        <dbReference type="EMBL" id="KFD54829.1"/>
    </source>
</evidence>
<dbReference type="Proteomes" id="UP000030764">
    <property type="component" value="Unassembled WGS sequence"/>
</dbReference>